<dbReference type="Proteomes" id="UP000235589">
    <property type="component" value="Chromosome"/>
</dbReference>
<evidence type="ECO:0000256" key="1">
    <source>
        <dbReference type="SAM" id="MobiDB-lite"/>
    </source>
</evidence>
<feature type="compositionally biased region" description="Basic and acidic residues" evidence="1">
    <location>
        <begin position="605"/>
        <end position="617"/>
    </location>
</feature>
<dbReference type="Gene3D" id="3.30.70.270">
    <property type="match status" value="1"/>
</dbReference>
<evidence type="ECO:0000313" key="5">
    <source>
        <dbReference type="Proteomes" id="UP000235589"/>
    </source>
</evidence>
<gene>
    <name evidence="4" type="ORF">B9O19_01643</name>
</gene>
<feature type="compositionally biased region" description="Low complexity" evidence="1">
    <location>
        <begin position="628"/>
        <end position="641"/>
    </location>
</feature>
<dbReference type="SMART" id="SM00267">
    <property type="entry name" value="GGDEF"/>
    <property type="match status" value="1"/>
</dbReference>
<dbReference type="PROSITE" id="PS50887">
    <property type="entry name" value="GGDEF"/>
    <property type="match status" value="1"/>
</dbReference>
<sequence>MRNFEILRYIKKWKYLIVIVCILGAVLVYQYAMSKQTYTAQTVLRYSNSEASNGLTPSGDSLDVSEIYSSKVITGVLEDLDLNTGADSIRSKCAVEPIIPADEESRKEAILKDGEEYVYHPTDYLVTFSVGSDYSKGYAASVLDSILKNYFINYGEKYINQTVLPNNASNIESGSYDYIESAEILDTSATDIYNYLYDKKFHYPAFRSAATGYSFNDLYNMYKEELNYNIPELYSKILNQKVSKDQSVLIKDYRNRISQYQIDLANLSEKIDPLYALITQYSQKSKEGIQYHYGKGTDSDNTSDYILKDVYEDEYKHQINTETTYDALINQYVSLEIDRQYTQVDKEHREELLNIFETAEPASNADEAIKEIQNNMKELIDSLDKNYEIVEKTVDEFNQYLGASNITSLTSINVNERINIKLYLMIAVVLFLICGCLGAILLGRMQDFIEYLMYMDRKTKLPNRAKCDMLINQYEEKPLPDNFTFILIRLDVLKAVNSQIGRTAGDTLLGEFGQILRETAEDYGFVGYNGSDQFMCMFENCSYKKAEMFIDVLTSYVEHYNSQNPKQDIAFSYAIEETRNKGIYDARGLISASFRDINANTNIKSERAENYDDRNDGGDDDGPGGGVNPKNKSPKNGPNDNSTCAGDTTISKNPQKHSKNKNHSGSKNSVVKHTKTVSQDVKSDIYTGAEQNSRGVYNEEIVKLVTDAVMAGIRAERASEKKETIPGRSSGIKYNSKNISDSYPSIEWTDSKNDKSNVKYKAVTETVSNVNKDNVSNSKESVMSKPDNIKSVDEPKKDIQAKLNTKVEHDMVSDTSENIEEVKVLVRESTNNIKDSSVISKIDDNNPYAPKPRVKKSYRSKKSEEPKSLNLDMYAPKKKK</sequence>
<feature type="region of interest" description="Disordered" evidence="1">
    <location>
        <begin position="833"/>
        <end position="880"/>
    </location>
</feature>
<feature type="domain" description="GGDEF" evidence="3">
    <location>
        <begin position="481"/>
        <end position="613"/>
    </location>
</feature>
<dbReference type="SUPFAM" id="SSF55073">
    <property type="entry name" value="Nucleotide cyclase"/>
    <property type="match status" value="1"/>
</dbReference>
<dbReference type="RefSeq" id="WP_102365973.1">
    <property type="nucleotide sequence ID" value="NZ_CP020991.1"/>
</dbReference>
<evidence type="ECO:0000259" key="3">
    <source>
        <dbReference type="PROSITE" id="PS50887"/>
    </source>
</evidence>
<dbReference type="InterPro" id="IPR000160">
    <property type="entry name" value="GGDEF_dom"/>
</dbReference>
<feature type="transmembrane region" description="Helical" evidence="2">
    <location>
        <begin position="12"/>
        <end position="32"/>
    </location>
</feature>
<dbReference type="InterPro" id="IPR043128">
    <property type="entry name" value="Rev_trsase/Diguanyl_cyclase"/>
</dbReference>
<feature type="region of interest" description="Disordered" evidence="1">
    <location>
        <begin position="605"/>
        <end position="676"/>
    </location>
</feature>
<name>A0A2K9P4Q3_9FIRM</name>
<feature type="compositionally biased region" description="Basic residues" evidence="1">
    <location>
        <begin position="654"/>
        <end position="675"/>
    </location>
</feature>
<keyword evidence="2" id="KW-0472">Membrane</keyword>
<proteinExistence type="predicted"/>
<dbReference type="OrthoDB" id="2050479at2"/>
<organism evidence="4 5">
    <name type="scientific">Monoglobus pectinilyticus</name>
    <dbReference type="NCBI Taxonomy" id="1981510"/>
    <lineage>
        <taxon>Bacteria</taxon>
        <taxon>Bacillati</taxon>
        <taxon>Bacillota</taxon>
        <taxon>Clostridia</taxon>
        <taxon>Monoglobales</taxon>
        <taxon>Monoglobaceae</taxon>
        <taxon>Monoglobus</taxon>
    </lineage>
</organism>
<reference evidence="4 5" key="1">
    <citation type="submission" date="2017-04" db="EMBL/GenBank/DDBJ databases">
        <title>Monoglobus pectinilyticus 14 draft genome.</title>
        <authorList>
            <person name="Kim C."/>
            <person name="Rosendale D.I."/>
            <person name="Kelly W.J."/>
            <person name="Tannock G.W."/>
            <person name="Patchett M.L."/>
            <person name="Jordens J.Z."/>
        </authorList>
    </citation>
    <scope>NUCLEOTIDE SEQUENCE [LARGE SCALE GENOMIC DNA]</scope>
    <source>
        <strain evidence="4 5">14</strain>
    </source>
</reference>
<feature type="compositionally biased region" description="Polar residues" evidence="1">
    <location>
        <begin position="642"/>
        <end position="653"/>
    </location>
</feature>
<dbReference type="EMBL" id="CP020991">
    <property type="protein sequence ID" value="AUO19799.1"/>
    <property type="molecule type" value="Genomic_DNA"/>
</dbReference>
<accession>A0A2K9P4Q3</accession>
<keyword evidence="2" id="KW-0812">Transmembrane</keyword>
<dbReference type="InterPro" id="IPR029787">
    <property type="entry name" value="Nucleotide_cyclase"/>
</dbReference>
<dbReference type="Pfam" id="PF00990">
    <property type="entry name" value="GGDEF"/>
    <property type="match status" value="1"/>
</dbReference>
<dbReference type="GeneID" id="98063033"/>
<keyword evidence="2" id="KW-1133">Transmembrane helix</keyword>
<dbReference type="AlphaFoldDB" id="A0A2K9P4Q3"/>
<keyword evidence="5" id="KW-1185">Reference proteome</keyword>
<evidence type="ECO:0000313" key="4">
    <source>
        <dbReference type="EMBL" id="AUO19799.1"/>
    </source>
</evidence>
<protein>
    <submittedName>
        <fullName evidence="4">Diguanylate cyclase</fullName>
    </submittedName>
</protein>
<feature type="transmembrane region" description="Helical" evidence="2">
    <location>
        <begin position="422"/>
        <end position="443"/>
    </location>
</feature>
<dbReference type="KEGG" id="mpec:B9O19_01643"/>
<evidence type="ECO:0000256" key="2">
    <source>
        <dbReference type="SAM" id="Phobius"/>
    </source>
</evidence>